<proteinExistence type="predicted"/>
<dbReference type="EMBL" id="CM056783">
    <property type="protein sequence ID" value="KAJ8727003.1"/>
    <property type="molecule type" value="Genomic_DNA"/>
</dbReference>
<evidence type="ECO:0000313" key="2">
    <source>
        <dbReference type="Proteomes" id="UP001231649"/>
    </source>
</evidence>
<protein>
    <submittedName>
        <fullName evidence="1">Uncharacterized protein</fullName>
    </submittedName>
</protein>
<comment type="caution">
    <text evidence="1">The sequence shown here is derived from an EMBL/GenBank/DDBJ whole genome shotgun (WGS) entry which is preliminary data.</text>
</comment>
<sequence length="296" mass="33455">MDLSCGENMQNSGNNSGSGRMVDMCVAGPDRALDRDPRLILNLLTLERAHALHTDYFQTVQIDIQPFMRKVVTTWMLEVCEEQQCEEQVFPLAVSYMDRFLAQRAISRQQLQLLAVTAMLLASKFRQCHPLSVDLLCAYTDNSVYPHEVRQWEVMLLQRLNWQLSIATAFDFVEPFLARVPWGRTNPLVRTHALTLTSVCYTETEFLLVPPSLIAAACITAAARGLRVRMSVSDMCALTRTPAAAAELVARHVERVLARETQPQEPRARHALPYKQSAPDLTQLPDTPTDVQDVRF</sequence>
<organism evidence="1 2">
    <name type="scientific">Mythimna loreyi</name>
    <dbReference type="NCBI Taxonomy" id="667449"/>
    <lineage>
        <taxon>Eukaryota</taxon>
        <taxon>Metazoa</taxon>
        <taxon>Ecdysozoa</taxon>
        <taxon>Arthropoda</taxon>
        <taxon>Hexapoda</taxon>
        <taxon>Insecta</taxon>
        <taxon>Pterygota</taxon>
        <taxon>Neoptera</taxon>
        <taxon>Endopterygota</taxon>
        <taxon>Lepidoptera</taxon>
        <taxon>Glossata</taxon>
        <taxon>Ditrysia</taxon>
        <taxon>Noctuoidea</taxon>
        <taxon>Noctuidae</taxon>
        <taxon>Noctuinae</taxon>
        <taxon>Hadenini</taxon>
        <taxon>Mythimna</taxon>
    </lineage>
</organism>
<reference evidence="1" key="1">
    <citation type="submission" date="2023-03" db="EMBL/GenBank/DDBJ databases">
        <title>Chromosome-level genomes of two armyworms, Mythimna separata and Mythimna loreyi, provide insights into the biosynthesis and reception of sex pheromones.</title>
        <authorList>
            <person name="Zhao H."/>
        </authorList>
    </citation>
    <scope>NUCLEOTIDE SEQUENCE</scope>
    <source>
        <strain evidence="1">BeijingLab</strain>
    </source>
</reference>
<accession>A0ACC2QWI6</accession>
<name>A0ACC2QWI6_9NEOP</name>
<keyword evidence="2" id="KW-1185">Reference proteome</keyword>
<dbReference type="Proteomes" id="UP001231649">
    <property type="component" value="Chromosome 7"/>
</dbReference>
<gene>
    <name evidence="1" type="ORF">PYW08_015400</name>
</gene>
<evidence type="ECO:0000313" key="1">
    <source>
        <dbReference type="EMBL" id="KAJ8727003.1"/>
    </source>
</evidence>